<feature type="compositionally biased region" description="Low complexity" evidence="1">
    <location>
        <begin position="23"/>
        <end position="44"/>
    </location>
</feature>
<evidence type="ECO:0000256" key="2">
    <source>
        <dbReference type="SAM" id="Phobius"/>
    </source>
</evidence>
<feature type="region of interest" description="Disordered" evidence="1">
    <location>
        <begin position="194"/>
        <end position="214"/>
    </location>
</feature>
<protein>
    <recommendedName>
        <fullName evidence="5">Extracellular serine-rich protein</fullName>
    </recommendedName>
</protein>
<gene>
    <name evidence="3" type="ORF">SBRCBS47491_000927</name>
</gene>
<keyword evidence="2" id="KW-0812">Transmembrane</keyword>
<dbReference type="Gene3D" id="2.60.40.420">
    <property type="entry name" value="Cupredoxins - blue copper proteins"/>
    <property type="match status" value="1"/>
</dbReference>
<feature type="compositionally biased region" description="Low complexity" evidence="1">
    <location>
        <begin position="204"/>
        <end position="214"/>
    </location>
</feature>
<feature type="compositionally biased region" description="Pro residues" evidence="1">
    <location>
        <begin position="471"/>
        <end position="480"/>
    </location>
</feature>
<dbReference type="Proteomes" id="UP001642406">
    <property type="component" value="Unassembled WGS sequence"/>
</dbReference>
<organism evidence="3 4">
    <name type="scientific">Sporothrix bragantina</name>
    <dbReference type="NCBI Taxonomy" id="671064"/>
    <lineage>
        <taxon>Eukaryota</taxon>
        <taxon>Fungi</taxon>
        <taxon>Dikarya</taxon>
        <taxon>Ascomycota</taxon>
        <taxon>Pezizomycotina</taxon>
        <taxon>Sordariomycetes</taxon>
        <taxon>Sordariomycetidae</taxon>
        <taxon>Ophiostomatales</taxon>
        <taxon>Ophiostomataceae</taxon>
        <taxon>Sporothrix</taxon>
    </lineage>
</organism>
<feature type="region of interest" description="Disordered" evidence="1">
    <location>
        <begin position="23"/>
        <end position="50"/>
    </location>
</feature>
<accession>A0ABP0AUD0</accession>
<feature type="region of interest" description="Disordered" evidence="1">
    <location>
        <begin position="338"/>
        <end position="362"/>
    </location>
</feature>
<evidence type="ECO:0000313" key="3">
    <source>
        <dbReference type="EMBL" id="CAK7210879.1"/>
    </source>
</evidence>
<keyword evidence="4" id="KW-1185">Reference proteome</keyword>
<dbReference type="PANTHER" id="PTHR34883:SF8">
    <property type="entry name" value="EXTRACELLULAR SERINE-RICH PROTEIN (AFU_ORTHOLOGUE AFUA_6G00670)"/>
    <property type="match status" value="1"/>
</dbReference>
<dbReference type="EMBL" id="CAWUHC010000005">
    <property type="protein sequence ID" value="CAK7210879.1"/>
    <property type="molecule type" value="Genomic_DNA"/>
</dbReference>
<feature type="region of interest" description="Disordered" evidence="1">
    <location>
        <begin position="408"/>
        <end position="508"/>
    </location>
</feature>
<dbReference type="SUPFAM" id="SSF49503">
    <property type="entry name" value="Cupredoxins"/>
    <property type="match status" value="1"/>
</dbReference>
<feature type="compositionally biased region" description="Low complexity" evidence="1">
    <location>
        <begin position="429"/>
        <end position="443"/>
    </location>
</feature>
<proteinExistence type="predicted"/>
<keyword evidence="2" id="KW-0472">Membrane</keyword>
<name>A0ABP0AUD0_9PEZI</name>
<feature type="compositionally biased region" description="Pro residues" evidence="1">
    <location>
        <begin position="419"/>
        <end position="428"/>
    </location>
</feature>
<keyword evidence="2" id="KW-1133">Transmembrane helix</keyword>
<reference evidence="3 4" key="1">
    <citation type="submission" date="2024-01" db="EMBL/GenBank/DDBJ databases">
        <authorList>
            <person name="Allen C."/>
            <person name="Tagirdzhanova G."/>
        </authorList>
    </citation>
    <scope>NUCLEOTIDE SEQUENCE [LARGE SCALE GENOMIC DNA]</scope>
</reference>
<feature type="transmembrane region" description="Helical" evidence="2">
    <location>
        <begin position="219"/>
        <end position="246"/>
    </location>
</feature>
<dbReference type="PANTHER" id="PTHR34883">
    <property type="entry name" value="SERINE-RICH PROTEIN, PUTATIVE-RELATED-RELATED"/>
    <property type="match status" value="1"/>
</dbReference>
<sequence length="508" mass="53346">MAGLVHGDPVIDGNKADTHAARATTANTPTTLLTAPTTTTPPQASNALSAAPSTIPTHTIAVGATGFTFSPNNLSNVAVGSIIEFNFYPGNHSVVRSAYKFPCIPYEDTGPNRVGFFSGFLDTNVYSSDGPKYRVRVNDTDPIFYYCAAPGSCITQGMIGVINPNSTWTLENQEEYVANTTIQLTPGDPLPSEIAPTTVGGSGATATGSSGSSSSGLSAGAIAGIVIGSLVGIITLIGLGVLLFCCQRRSPRWQARQHRRMRNASTGAVAGSMAGAGDGLGMGPGHASMMSALSPSGRNATPGGHDTTDMNSYLTQVDYRHRTPPLPPVPPHANPYNPATSPPGGHLQFHRPYYGQSSQSQQQQQYVNLPIYNSMATMSPLQSHPTTMGMPGGMPAVYAAPPAVPSPFTDKDYYRTPPLSTPTPPHPQQSPHQQQHQQYAQHHPPAPVELPGAATPILPPSTTPTASPPHGLRPPPPAPTMPRVESPTMGGIDRTWGKEEEATELTQL</sequence>
<comment type="caution">
    <text evidence="3">The sequence shown here is derived from an EMBL/GenBank/DDBJ whole genome shotgun (WGS) entry which is preliminary data.</text>
</comment>
<evidence type="ECO:0000313" key="4">
    <source>
        <dbReference type="Proteomes" id="UP001642406"/>
    </source>
</evidence>
<evidence type="ECO:0000256" key="1">
    <source>
        <dbReference type="SAM" id="MobiDB-lite"/>
    </source>
</evidence>
<dbReference type="InterPro" id="IPR008972">
    <property type="entry name" value="Cupredoxin"/>
</dbReference>
<dbReference type="InterPro" id="IPR052953">
    <property type="entry name" value="Ser-rich/MCO-related"/>
</dbReference>
<evidence type="ECO:0008006" key="5">
    <source>
        <dbReference type="Google" id="ProtNLM"/>
    </source>
</evidence>